<comment type="caution">
    <text evidence="1">The sequence shown here is derived from an EMBL/GenBank/DDBJ whole genome shotgun (WGS) entry which is preliminary data.</text>
</comment>
<proteinExistence type="predicted"/>
<name>A0A1V4QFF8_UNCW3</name>
<protein>
    <submittedName>
        <fullName evidence="1">Uncharacterized protein</fullName>
    </submittedName>
</protein>
<dbReference type="EMBL" id="MUKB01000121">
    <property type="protein sequence ID" value="OPX17466.1"/>
    <property type="molecule type" value="Genomic_DNA"/>
</dbReference>
<accession>A0A1V4QFF8</accession>
<dbReference type="Proteomes" id="UP000191663">
    <property type="component" value="Unassembled WGS sequence"/>
</dbReference>
<evidence type="ECO:0000313" key="2">
    <source>
        <dbReference type="Proteomes" id="UP000191663"/>
    </source>
</evidence>
<sequence>QGQLDQKIQAEYVRRFVRYDDLLNNVKAKLHNDVSNYVICTWFNHWTTVLIEEHISTHPKVIPTIKNIKGIDIFFDGQPFDLKVTYLPRDYNPIYAVENPKELAIWMYENQGAQRFGADNRLFVVLLDKENPERSWELKRDFAFVFQKIDNFFDEETVSKNDEIVFTFGKRTYTAVTKVLIVTK</sequence>
<gene>
    <name evidence="1" type="ORF">BXT86_06395</name>
</gene>
<evidence type="ECO:0000313" key="1">
    <source>
        <dbReference type="EMBL" id="OPX17466.1"/>
    </source>
</evidence>
<reference evidence="2" key="1">
    <citation type="submission" date="2017-01" db="EMBL/GenBank/DDBJ databases">
        <title>Novel pathways for hydrocarbon cycling and metabolic interdependencies in hydrothermal sediment communities.</title>
        <authorList>
            <person name="Dombrowski N."/>
            <person name="Seitz K."/>
            <person name="Teske A."/>
            <person name="Baker B."/>
        </authorList>
    </citation>
    <scope>NUCLEOTIDE SEQUENCE [LARGE SCALE GENOMIC DNA]</scope>
</reference>
<dbReference type="AlphaFoldDB" id="A0A1V4QFF8"/>
<feature type="non-terminal residue" evidence="1">
    <location>
        <position position="1"/>
    </location>
</feature>
<organism evidence="1 2">
    <name type="scientific">candidate division WOR-3 bacterium 4484_100</name>
    <dbReference type="NCBI Taxonomy" id="1936077"/>
    <lineage>
        <taxon>Bacteria</taxon>
        <taxon>Bacteria division WOR-3</taxon>
    </lineage>
</organism>